<comment type="subcellular location">
    <subcellularLocation>
        <location evidence="1">Nucleus</location>
        <location evidence="1">Nucleolus</location>
    </subcellularLocation>
</comment>
<keyword evidence="4" id="KW-0677">Repeat</keyword>
<dbReference type="OrthoDB" id="28112at2759"/>
<comment type="caution">
    <text evidence="8">The sequence shown here is derived from an EMBL/GenBank/DDBJ whole genome shotgun (WGS) entry which is preliminary data.</text>
</comment>
<dbReference type="InterPro" id="IPR003107">
    <property type="entry name" value="HAT"/>
</dbReference>
<evidence type="ECO:0000256" key="5">
    <source>
        <dbReference type="ARBA" id="ARBA00023242"/>
    </source>
</evidence>
<feature type="region of interest" description="Disordered" evidence="6">
    <location>
        <begin position="201"/>
        <end position="220"/>
    </location>
</feature>
<dbReference type="Gene3D" id="1.25.40.10">
    <property type="entry name" value="Tetratricopeptide repeat domain"/>
    <property type="match status" value="1"/>
</dbReference>
<dbReference type="InterPro" id="IPR013949">
    <property type="entry name" value="Utp6"/>
</dbReference>
<dbReference type="AlphaFoldDB" id="A0A0F4ZLX1"/>
<dbReference type="Pfam" id="PF08640">
    <property type="entry name" value="U3_assoc_6"/>
    <property type="match status" value="1"/>
</dbReference>
<feature type="domain" description="U3 small nucleolar RNA-associated protein 6 N-terminal" evidence="7">
    <location>
        <begin position="12"/>
        <end position="88"/>
    </location>
</feature>
<evidence type="ECO:0000256" key="3">
    <source>
        <dbReference type="ARBA" id="ARBA00022552"/>
    </source>
</evidence>
<evidence type="ECO:0000256" key="4">
    <source>
        <dbReference type="ARBA" id="ARBA00022737"/>
    </source>
</evidence>
<evidence type="ECO:0000313" key="8">
    <source>
        <dbReference type="EMBL" id="KKA30838.1"/>
    </source>
</evidence>
<dbReference type="GO" id="GO:0034388">
    <property type="term" value="C:Pwp2p-containing subcomplex of 90S preribosome"/>
    <property type="evidence" value="ECO:0007669"/>
    <property type="project" value="TreeGrafter"/>
</dbReference>
<keyword evidence="3" id="KW-0698">rRNA processing</keyword>
<dbReference type="EMBL" id="LAEV01000214">
    <property type="protein sequence ID" value="KKA30838.1"/>
    <property type="molecule type" value="Genomic_DNA"/>
</dbReference>
<dbReference type="PANTHER" id="PTHR23271">
    <property type="entry name" value="HEPATOCELLULAR CARCINOMA-ASSOCIATED ANTIGEN 66"/>
    <property type="match status" value="1"/>
</dbReference>
<dbReference type="SMART" id="SM00386">
    <property type="entry name" value="HAT"/>
    <property type="match status" value="2"/>
</dbReference>
<dbReference type="GO" id="GO:0000462">
    <property type="term" value="P:maturation of SSU-rRNA from tricistronic rRNA transcript (SSU-rRNA, 5.8S rRNA, LSU-rRNA)"/>
    <property type="evidence" value="ECO:0007669"/>
    <property type="project" value="InterPro"/>
</dbReference>
<evidence type="ECO:0000259" key="7">
    <source>
        <dbReference type="Pfam" id="PF08640"/>
    </source>
</evidence>
<sequence>MAGVSEKARFYLEKAVPQLREWEDKEIFTKDELRTIVQKRSDFEHRVLAPGNTPADYLAYAAWEKSLDALRLKRCQRLKIRHLSSAHTAQVKLLSIYDRAVSRHPAHRQLWLAYLDYAAHIKATKRWRIVVTRALRMRPTDAALWIMAARRMASSGDMASARRFFMRACRFCVHDGLVWAEYARCEMQWLAKLVDAEAAKKSAGKKPSTDKPSADAARADQVDVDDQISLAGSDADSDSDEDDDGQIVRGTSSSAVFSTTDKAALTASNPALDGALPTAIFTIARSQNFWNAAAAELFFDVFCSFRKMPLHARLVDMVQQALDTEFAGSPTALLCRVRRPVAGVSPLTAEFPRGLREVVPLFKEVLQDVKARASEEEKGKAVEQGFKEKAAKWLDGLLATEGLDGDIGVVLGYLRGLL</sequence>
<reference evidence="8 9" key="1">
    <citation type="submission" date="2015-03" db="EMBL/GenBank/DDBJ databases">
        <authorList>
            <person name="Radwan O."/>
            <person name="Al-Naeli F.A."/>
            <person name="Rendon G.A."/>
            <person name="Fields C."/>
        </authorList>
    </citation>
    <scope>NUCLEOTIDE SEQUENCE [LARGE SCALE GENOMIC DNA]</scope>
    <source>
        <strain evidence="8">CR-DP1</strain>
    </source>
</reference>
<gene>
    <name evidence="8" type="ORF">TD95_000750</name>
</gene>
<dbReference type="Proteomes" id="UP000033483">
    <property type="component" value="Unassembled WGS sequence"/>
</dbReference>
<evidence type="ECO:0000256" key="1">
    <source>
        <dbReference type="ARBA" id="ARBA00004604"/>
    </source>
</evidence>
<dbReference type="PANTHER" id="PTHR23271:SF1">
    <property type="entry name" value="U3 SMALL NUCLEOLAR RNA-ASSOCIATED PROTEIN 6 HOMOLOG"/>
    <property type="match status" value="1"/>
</dbReference>
<name>A0A0F4ZLX1_9PEZI</name>
<protein>
    <recommendedName>
        <fullName evidence="7">U3 small nucleolar RNA-associated protein 6 N-terminal domain-containing protein</fullName>
    </recommendedName>
</protein>
<keyword evidence="5" id="KW-0539">Nucleus</keyword>
<comment type="similarity">
    <text evidence="2">Belongs to the UTP6 family.</text>
</comment>
<evidence type="ECO:0000256" key="6">
    <source>
        <dbReference type="SAM" id="MobiDB-lite"/>
    </source>
</evidence>
<dbReference type="SUPFAM" id="SSF48452">
    <property type="entry name" value="TPR-like"/>
    <property type="match status" value="1"/>
</dbReference>
<feature type="region of interest" description="Disordered" evidence="6">
    <location>
        <begin position="230"/>
        <end position="251"/>
    </location>
</feature>
<dbReference type="GO" id="GO:0030515">
    <property type="term" value="F:snoRNA binding"/>
    <property type="evidence" value="ECO:0007669"/>
    <property type="project" value="InterPro"/>
</dbReference>
<keyword evidence="9" id="KW-1185">Reference proteome</keyword>
<evidence type="ECO:0000313" key="9">
    <source>
        <dbReference type="Proteomes" id="UP000033483"/>
    </source>
</evidence>
<dbReference type="GO" id="GO:0032040">
    <property type="term" value="C:small-subunit processome"/>
    <property type="evidence" value="ECO:0007669"/>
    <property type="project" value="TreeGrafter"/>
</dbReference>
<accession>A0A0F4ZLX1</accession>
<feature type="compositionally biased region" description="Basic and acidic residues" evidence="6">
    <location>
        <begin position="207"/>
        <end position="220"/>
    </location>
</feature>
<evidence type="ECO:0000256" key="2">
    <source>
        <dbReference type="ARBA" id="ARBA00010734"/>
    </source>
</evidence>
<dbReference type="InterPro" id="IPR055347">
    <property type="entry name" value="UTP6_N"/>
</dbReference>
<proteinExistence type="inferred from homology"/>
<organism evidence="8 9">
    <name type="scientific">Thielaviopsis punctulata</name>
    <dbReference type="NCBI Taxonomy" id="72032"/>
    <lineage>
        <taxon>Eukaryota</taxon>
        <taxon>Fungi</taxon>
        <taxon>Dikarya</taxon>
        <taxon>Ascomycota</taxon>
        <taxon>Pezizomycotina</taxon>
        <taxon>Sordariomycetes</taxon>
        <taxon>Hypocreomycetidae</taxon>
        <taxon>Microascales</taxon>
        <taxon>Ceratocystidaceae</taxon>
        <taxon>Thielaviopsis</taxon>
    </lineage>
</organism>
<dbReference type="InterPro" id="IPR011990">
    <property type="entry name" value="TPR-like_helical_dom_sf"/>
</dbReference>
<feature type="compositionally biased region" description="Acidic residues" evidence="6">
    <location>
        <begin position="235"/>
        <end position="245"/>
    </location>
</feature>